<evidence type="ECO:0000313" key="2">
    <source>
        <dbReference type="EMBL" id="APA15755.1"/>
    </source>
</evidence>
<feature type="compositionally biased region" description="Basic and acidic residues" evidence="1">
    <location>
        <begin position="53"/>
        <end position="76"/>
    </location>
</feature>
<evidence type="ECO:0000313" key="3">
    <source>
        <dbReference type="Proteomes" id="UP000177798"/>
    </source>
</evidence>
<name>A0A1D9QLD5_SCLS1</name>
<dbReference type="Proteomes" id="UP000177798">
    <property type="component" value="Chromosome 15"/>
</dbReference>
<proteinExistence type="predicted"/>
<dbReference type="EMBL" id="CP017828">
    <property type="protein sequence ID" value="APA15755.1"/>
    <property type="molecule type" value="Genomic_DNA"/>
</dbReference>
<dbReference type="VEuPathDB" id="FungiDB:sscle_15g105250"/>
<accession>A0A1D9QLD5</accession>
<feature type="region of interest" description="Disordered" evidence="1">
    <location>
        <begin position="39"/>
        <end position="88"/>
    </location>
</feature>
<protein>
    <submittedName>
        <fullName evidence="2">Uncharacterized protein</fullName>
    </submittedName>
</protein>
<gene>
    <name evidence="2" type="ORF">sscle_15g105250</name>
</gene>
<sequence>MMRLQVRRIVIVAVIFSATIAYILYTQTNYVTWPHTEPNDSVIHEPSPPKTNPELKENEHKQPDEKTHGTDQDSKLLSDAASTPVPIVPPVTCPTYAEIQMMKHDPLSEGQEISLFSPCTRMSNVQSSFVRKAHWADEDNYQGS</sequence>
<evidence type="ECO:0000256" key="1">
    <source>
        <dbReference type="SAM" id="MobiDB-lite"/>
    </source>
</evidence>
<dbReference type="AlphaFoldDB" id="A0A1D9QLD5"/>
<organism evidence="2 3">
    <name type="scientific">Sclerotinia sclerotiorum (strain ATCC 18683 / 1980 / Ss-1)</name>
    <name type="common">White mold</name>
    <name type="synonym">Whetzelinia sclerotiorum</name>
    <dbReference type="NCBI Taxonomy" id="665079"/>
    <lineage>
        <taxon>Eukaryota</taxon>
        <taxon>Fungi</taxon>
        <taxon>Dikarya</taxon>
        <taxon>Ascomycota</taxon>
        <taxon>Pezizomycotina</taxon>
        <taxon>Leotiomycetes</taxon>
        <taxon>Helotiales</taxon>
        <taxon>Sclerotiniaceae</taxon>
        <taxon>Sclerotinia</taxon>
    </lineage>
</organism>
<reference evidence="3" key="1">
    <citation type="journal article" date="2017" name="Genome Biol. Evol.">
        <title>The complete genome sequence of the phytopathogenic fungus Sclerotinia sclerotiorum reveals insights into the genome architecture of broad host range pathogens.</title>
        <authorList>
            <person name="Derbyshire M."/>
            <person name="Denton-Giles M."/>
            <person name="Hegedus D."/>
            <person name="Seifbarghy S."/>
            <person name="Rollins J."/>
            <person name="van Kan J."/>
            <person name="Seidl M.F."/>
            <person name="Faino L."/>
            <person name="Mbengue M."/>
            <person name="Navaud O."/>
            <person name="Raffaele S."/>
            <person name="Hammond-Kosack K."/>
            <person name="Heard S."/>
            <person name="Oliver R."/>
        </authorList>
    </citation>
    <scope>NUCLEOTIDE SEQUENCE [LARGE SCALE GENOMIC DNA]</scope>
    <source>
        <strain evidence="3">ATCC 18683 / 1980 / Ss-1</strain>
    </source>
</reference>